<dbReference type="AlphaFoldDB" id="A0AA40FHM4"/>
<keyword evidence="3" id="KW-1185">Reference proteome</keyword>
<evidence type="ECO:0000313" key="3">
    <source>
        <dbReference type="Proteomes" id="UP001177670"/>
    </source>
</evidence>
<proteinExistence type="predicted"/>
<evidence type="ECO:0000313" key="2">
    <source>
        <dbReference type="EMBL" id="KAK1118711.1"/>
    </source>
</evidence>
<gene>
    <name evidence="2" type="ORF">K0M31_014714</name>
</gene>
<accession>A0AA40FHM4</accession>
<dbReference type="EMBL" id="JAHYIQ010000041">
    <property type="protein sequence ID" value="KAK1118711.1"/>
    <property type="molecule type" value="Genomic_DNA"/>
</dbReference>
<dbReference type="Proteomes" id="UP001177670">
    <property type="component" value="Unassembled WGS sequence"/>
</dbReference>
<protein>
    <submittedName>
        <fullName evidence="2">Uncharacterized protein</fullName>
    </submittedName>
</protein>
<name>A0AA40FHM4_9HYME</name>
<comment type="caution">
    <text evidence="2">The sequence shown here is derived from an EMBL/GenBank/DDBJ whole genome shotgun (WGS) entry which is preliminary data.</text>
</comment>
<reference evidence="2" key="1">
    <citation type="submission" date="2021-10" db="EMBL/GenBank/DDBJ databases">
        <title>Melipona bicolor Genome sequencing and assembly.</title>
        <authorList>
            <person name="Araujo N.S."/>
            <person name="Arias M.C."/>
        </authorList>
    </citation>
    <scope>NUCLEOTIDE SEQUENCE</scope>
    <source>
        <strain evidence="2">USP_2M_L1-L4_2017</strain>
        <tissue evidence="2">Whole body</tissue>
    </source>
</reference>
<evidence type="ECO:0000256" key="1">
    <source>
        <dbReference type="SAM" id="MobiDB-lite"/>
    </source>
</evidence>
<feature type="region of interest" description="Disordered" evidence="1">
    <location>
        <begin position="1"/>
        <end position="30"/>
    </location>
</feature>
<sequence>MNRRSRFVNSRYGSVEREEPGGNNARTNKDTAHFSSMFPWPIIQRIDEHVAIKIFSTLLGSPPLAIRADEAKAWRSIRCRKYWDCDLRALLVHVALGPNGDEFNARPITALPGVKSRAPEVQQDYRNGPLRFGNGFRPPLPFKTLERLGARISRSELSRSELSGTKAETILQLSKLYTHTERERGKGYSPVTKIVPRHNGAISHVSTCVAI</sequence>
<organism evidence="2 3">
    <name type="scientific">Melipona bicolor</name>
    <dbReference type="NCBI Taxonomy" id="60889"/>
    <lineage>
        <taxon>Eukaryota</taxon>
        <taxon>Metazoa</taxon>
        <taxon>Ecdysozoa</taxon>
        <taxon>Arthropoda</taxon>
        <taxon>Hexapoda</taxon>
        <taxon>Insecta</taxon>
        <taxon>Pterygota</taxon>
        <taxon>Neoptera</taxon>
        <taxon>Endopterygota</taxon>
        <taxon>Hymenoptera</taxon>
        <taxon>Apocrita</taxon>
        <taxon>Aculeata</taxon>
        <taxon>Apoidea</taxon>
        <taxon>Anthophila</taxon>
        <taxon>Apidae</taxon>
        <taxon>Melipona</taxon>
    </lineage>
</organism>